<gene>
    <name evidence="3" type="ORF">ALP03_200250</name>
</gene>
<dbReference type="CDD" id="cd00397">
    <property type="entry name" value="DNA_BRE_C"/>
    <property type="match status" value="1"/>
</dbReference>
<dbReference type="InterPro" id="IPR002104">
    <property type="entry name" value="Integrase_catalytic"/>
</dbReference>
<dbReference type="GO" id="GO:0003677">
    <property type="term" value="F:DNA binding"/>
    <property type="evidence" value="ECO:0007669"/>
    <property type="project" value="InterPro"/>
</dbReference>
<dbReference type="RefSeq" id="WP_117140569.1">
    <property type="nucleotide sequence ID" value="NZ_QPCR01000027.1"/>
</dbReference>
<keyword evidence="1" id="KW-0233">DNA recombination</keyword>
<dbReference type="Gene3D" id="1.10.443.10">
    <property type="entry name" value="Intergrase catalytic core"/>
    <property type="match status" value="1"/>
</dbReference>
<dbReference type="Pfam" id="PF00589">
    <property type="entry name" value="Phage_integrase"/>
    <property type="match status" value="1"/>
</dbReference>
<dbReference type="PROSITE" id="PS51898">
    <property type="entry name" value="TYR_RECOMBINASE"/>
    <property type="match status" value="1"/>
</dbReference>
<dbReference type="SUPFAM" id="SSF56349">
    <property type="entry name" value="DNA breaking-rejoining enzymes"/>
    <property type="match status" value="1"/>
</dbReference>
<dbReference type="InterPro" id="IPR011010">
    <property type="entry name" value="DNA_brk_join_enz"/>
</dbReference>
<proteinExistence type="predicted"/>
<evidence type="ECO:0000256" key="1">
    <source>
        <dbReference type="ARBA" id="ARBA00023172"/>
    </source>
</evidence>
<dbReference type="GO" id="GO:0015074">
    <property type="term" value="P:DNA integration"/>
    <property type="evidence" value="ECO:0007669"/>
    <property type="project" value="InterPro"/>
</dbReference>
<evidence type="ECO:0000313" key="4">
    <source>
        <dbReference type="Proteomes" id="UP000271531"/>
    </source>
</evidence>
<dbReference type="InterPro" id="IPR013762">
    <property type="entry name" value="Integrase-like_cat_sf"/>
</dbReference>
<name>A0A3M6GDU0_PSEAJ</name>
<evidence type="ECO:0000313" key="3">
    <source>
        <dbReference type="EMBL" id="RMV90614.1"/>
    </source>
</evidence>
<accession>A0A3M6GDU0</accession>
<dbReference type="Proteomes" id="UP000271531">
    <property type="component" value="Unassembled WGS sequence"/>
</dbReference>
<dbReference type="EMBL" id="RBVA01000785">
    <property type="protein sequence ID" value="RMV90614.1"/>
    <property type="molecule type" value="Genomic_DNA"/>
</dbReference>
<organism evidence="3 4">
    <name type="scientific">Pseudomonas amygdali pv. tabaci</name>
    <name type="common">Pseudomonas syringae pv. tabaci</name>
    <dbReference type="NCBI Taxonomy" id="322"/>
    <lineage>
        <taxon>Bacteria</taxon>
        <taxon>Pseudomonadati</taxon>
        <taxon>Pseudomonadota</taxon>
        <taxon>Gammaproteobacteria</taxon>
        <taxon>Pseudomonadales</taxon>
        <taxon>Pseudomonadaceae</taxon>
        <taxon>Pseudomonas</taxon>
        <taxon>Pseudomonas amygdali</taxon>
    </lineage>
</organism>
<comment type="caution">
    <text evidence="3">The sequence shown here is derived from an EMBL/GenBank/DDBJ whole genome shotgun (WGS) entry which is preliminary data.</text>
</comment>
<reference evidence="3 4" key="1">
    <citation type="submission" date="2018-08" db="EMBL/GenBank/DDBJ databases">
        <title>Recombination of ecologically and evolutionarily significant loci maintains genetic cohesion in the Pseudomonas syringae species complex.</title>
        <authorList>
            <person name="Dillon M."/>
            <person name="Thakur S."/>
            <person name="Almeida R.N.D."/>
            <person name="Weir B.S."/>
            <person name="Guttman D.S."/>
        </authorList>
    </citation>
    <scope>NUCLEOTIDE SEQUENCE [LARGE SCALE GENOMIC DNA]</scope>
    <source>
        <strain evidence="3 4">ICMP 4525</strain>
    </source>
</reference>
<evidence type="ECO:0000259" key="2">
    <source>
        <dbReference type="PROSITE" id="PS51898"/>
    </source>
</evidence>
<dbReference type="GO" id="GO:0006310">
    <property type="term" value="P:DNA recombination"/>
    <property type="evidence" value="ECO:0007669"/>
    <property type="project" value="UniProtKB-KW"/>
</dbReference>
<sequence length="783" mass="88445">MSSRLNSAQVDAVIESFVARATDDRASLLKVCLSPNASVAVSANYVIEQTNLSPAAISRRSSYFEPILEAMRAERIIVSGHPSGACEWRRRLLAWYEGMSKEEKLSIPVYANSIRYQGFISEIPELAGFSGARTNYELVRQTLEEILSDLRELGVLGENYQTVEQRIASKKPVEKTESLRDAFRALRTTHIHVFSDIALPKPERPFDHLLHLFSVSSMLNSSSSGQNNFIEAFKYYRSFLEASGYTGLEDIRELVTPYTLPKFRSYLEEKIIERLLSTSHCSSMMSSARKMMNRALQIEGLGLTNFMPAQGFDTERETDKYKPYAAPIRARIADAIVQEIAETNRLAQPYTLGNVGEDPLEASGKIRRGCAELDNARWIFENKLACKPLSFNSVDQGNPYEKAFITIVAKSSKSIFQIYKDWGVLYQVDSRVLAPYMARLAQVTGMNADSLVGLELDDFVENHDLTDRPCLLYWKERSEGGKMYHLDLFHAEISWLTTSQGRAVKQIFDDVKFLTRHIRMEAPALVSNKLFIYRSSSPRKFGVIDSVENSGQNLLNKILERFSVDHGLVDEEGEQLRLSPSRFRPSFVSELIERGVSPREIQALLGHKSLSTTMAYLDQMDFNPMARRMLNKVLHEMHQDTLSETATIIPTRTIEATPKSMPLETGSVTCMNVFDPPDFIKSLTGYDPSKPCTLFNKCLSCSNSIITVSHLPELFARRRDYHRMIEVNRVLDTPYGVVILDNLDVLNSILDPETSDFSAEELAKAERLSENLQTNILTEGVAL</sequence>
<protein>
    <recommendedName>
        <fullName evidence="2">Tyr recombinase domain-containing protein</fullName>
    </recommendedName>
</protein>
<feature type="domain" description="Tyr recombinase" evidence="2">
    <location>
        <begin position="410"/>
        <end position="630"/>
    </location>
</feature>
<dbReference type="AlphaFoldDB" id="A0A3M6GDU0"/>